<accession>A0A0G4NG97</accession>
<dbReference type="SUPFAM" id="SSF53335">
    <property type="entry name" value="S-adenosyl-L-methionine-dependent methyltransferases"/>
    <property type="match status" value="1"/>
</dbReference>
<reference evidence="10" key="1">
    <citation type="submission" date="2015-05" db="EMBL/GenBank/DDBJ databases">
        <authorList>
            <person name="Fogelqvist Johan"/>
        </authorList>
    </citation>
    <scope>NUCLEOTIDE SEQUENCE [LARGE SCALE GENOMIC DNA]</scope>
</reference>
<evidence type="ECO:0000256" key="3">
    <source>
        <dbReference type="ARBA" id="ARBA00022692"/>
    </source>
</evidence>
<gene>
    <name evidence="9" type="ORF">BN1723_006718</name>
</gene>
<dbReference type="PANTHER" id="PTHR43791:SF54">
    <property type="entry name" value="MAJOR FACILITATOR SUPERFAMILY (MFS) PROFILE DOMAIN-CONTAINING PROTEIN-RELATED"/>
    <property type="match status" value="1"/>
</dbReference>
<feature type="domain" description="Major facilitator superfamily (MFS) profile" evidence="8">
    <location>
        <begin position="71"/>
        <end position="496"/>
    </location>
</feature>
<sequence>MANNNLSTEKPEIVLVDDNRDASDDVPEKAPHARVIDSFHVLGLTDDDVHSYDSYTPEQRKRTMRKVDVRLTPMLAVLYLISHLDRSNIGNTKIEGIDFDLGISGIQWNIVLSLFFVPYILLEVPSNVLLKRFKRPSLYMGILVTTWGVIMTLHGVVQNFGGLLALRMLLGVFEAGFFPGAVYLCTFWYMPRDLASRISWFYCMSALSGAFSGLLAAGIAKMDGVGGYEGWRWIFLIEGIITVALGIMTFFCLVDTPALSGRWLDPEEIRFLELQHFIKQGGRFQDEAKKDKYIWQDLKACVLNWRLWLVAYIQFCQSAMSYGTKFNLPTITRSMGFENTEAQLMTAPPYVAGAISSIVFSQFSDRYYWRMPFVVIPFSCVCIGFSIMLGLRGNFENQVGPSYCAAVIACIGIYPAMPAATSWAANNLAPASRRAVGLALNIALGNMGGIMGSYMFFDSDAPMYNTGFGLSLAFGLSGLLMAFAAEAAYKWGNKKKEALSEEDIRARYTQDQLLKMGDRSPLFPKSLADTGVWSYISRRRTREQIEADEKKEKTRKKSTKPKPKGDRARVNITNDKFCDDVIDYIAPSLKRHVGCDLLDINPGAGVWSKKLNDFLKPRSHILMEPDAELYKPFLDPLLERPGAKLVPESGILWTELTKALGYLEHQVEQPRSSGTEPSRNDTLLKYGLVRMLLWINDDDKRTFLPRSIQNRRKTALQAEFSCEHLAEVAGKDPASLKVTPEQLKKMYARDQWINIESSRNTLARMKAAGIKKPPSHRRMALTDEVMKNHTGTEPLAGKQSTHVVRPYLAELDELNRLAAEDKLGAPKSKGNARRAILANQLIRNEREVAVFDELIHEQQELTRLHSSGELTADEFAAREKAYSERVAALPKNSKADYHLLRDNYLLFRQDPPALLYDRRPWEPLRVEPGDFFPNVETALLDIQPKAMHPLLRTFAAREKAYSERVAALPKNSKADYHLLRDNYLLFRQDPPALLYDRRPWEPLRVEPGDFFPNVETALLDIQPKAMHPLLRTVGSESTVTGDIFDLIQRSMLSSSLDPVEDTLDKLWPGAREGILENCPSLRDPAKGGLPGTGPSGVCSRLLNEHQWMEILDAFMKWPFRPSHAELIGRLGDDLAVSDPLED</sequence>
<dbReference type="InterPro" id="IPR023165">
    <property type="entry name" value="rRNA_Ade_diMease-like_C"/>
</dbReference>
<evidence type="ECO:0000256" key="7">
    <source>
        <dbReference type="SAM" id="Phobius"/>
    </source>
</evidence>
<dbReference type="EMBL" id="CVQI01034939">
    <property type="protein sequence ID" value="CRK45606.1"/>
    <property type="molecule type" value="Genomic_DNA"/>
</dbReference>
<keyword evidence="3 7" id="KW-0812">Transmembrane</keyword>
<dbReference type="PROSITE" id="PS50850">
    <property type="entry name" value="MFS"/>
    <property type="match status" value="1"/>
</dbReference>
<evidence type="ECO:0000313" key="9">
    <source>
        <dbReference type="EMBL" id="CRK45606.1"/>
    </source>
</evidence>
<proteinExistence type="predicted"/>
<dbReference type="AlphaFoldDB" id="A0A0G4NG97"/>
<feature type="region of interest" description="Disordered" evidence="6">
    <location>
        <begin position="544"/>
        <end position="568"/>
    </location>
</feature>
<dbReference type="SUPFAM" id="SSF103473">
    <property type="entry name" value="MFS general substrate transporter"/>
    <property type="match status" value="1"/>
</dbReference>
<keyword evidence="5 7" id="KW-0472">Membrane</keyword>
<dbReference type="FunFam" id="1.20.1250.20:FF:000034">
    <property type="entry name" value="MFS general substrate transporter"/>
    <property type="match status" value="1"/>
</dbReference>
<evidence type="ECO:0000256" key="6">
    <source>
        <dbReference type="SAM" id="MobiDB-lite"/>
    </source>
</evidence>
<feature type="transmembrane region" description="Helical" evidence="7">
    <location>
        <begin position="435"/>
        <end position="456"/>
    </location>
</feature>
<feature type="transmembrane region" description="Helical" evidence="7">
    <location>
        <begin position="169"/>
        <end position="189"/>
    </location>
</feature>
<feature type="transmembrane region" description="Helical" evidence="7">
    <location>
        <begin position="201"/>
        <end position="220"/>
    </location>
</feature>
<name>A0A0G4NG97_VERLO</name>
<dbReference type="InterPro" id="IPR011701">
    <property type="entry name" value="MFS"/>
</dbReference>
<dbReference type="Gene3D" id="3.40.50.150">
    <property type="entry name" value="Vaccinia Virus protein VP39"/>
    <property type="match status" value="2"/>
</dbReference>
<keyword evidence="4 7" id="KW-1133">Transmembrane helix</keyword>
<dbReference type="InterPro" id="IPR029063">
    <property type="entry name" value="SAM-dependent_MTases_sf"/>
</dbReference>
<feature type="transmembrane region" description="Helical" evidence="7">
    <location>
        <begin position="137"/>
        <end position="157"/>
    </location>
</feature>
<evidence type="ECO:0000259" key="8">
    <source>
        <dbReference type="PROSITE" id="PS50850"/>
    </source>
</evidence>
<dbReference type="FunFam" id="1.20.1250.20:FF:000013">
    <property type="entry name" value="MFS general substrate transporter"/>
    <property type="match status" value="1"/>
</dbReference>
<dbReference type="Pfam" id="PF07690">
    <property type="entry name" value="MFS_1"/>
    <property type="match status" value="1"/>
</dbReference>
<dbReference type="Gene3D" id="1.10.8.100">
    <property type="entry name" value="Ribosomal RNA adenine dimethylase-like, domain 2"/>
    <property type="match status" value="1"/>
</dbReference>
<feature type="transmembrane region" description="Helical" evidence="7">
    <location>
        <begin position="400"/>
        <end position="423"/>
    </location>
</feature>
<feature type="compositionally biased region" description="Basic residues" evidence="6">
    <location>
        <begin position="553"/>
        <end position="562"/>
    </location>
</feature>
<evidence type="ECO:0000256" key="1">
    <source>
        <dbReference type="ARBA" id="ARBA00004141"/>
    </source>
</evidence>
<evidence type="ECO:0000256" key="2">
    <source>
        <dbReference type="ARBA" id="ARBA00022448"/>
    </source>
</evidence>
<dbReference type="PANTHER" id="PTHR43791">
    <property type="entry name" value="PERMEASE-RELATED"/>
    <property type="match status" value="1"/>
</dbReference>
<evidence type="ECO:0000256" key="4">
    <source>
        <dbReference type="ARBA" id="ARBA00022989"/>
    </source>
</evidence>
<feature type="transmembrane region" description="Helical" evidence="7">
    <location>
        <begin position="468"/>
        <end position="489"/>
    </location>
</feature>
<evidence type="ECO:0000256" key="5">
    <source>
        <dbReference type="ARBA" id="ARBA00023136"/>
    </source>
</evidence>
<dbReference type="GO" id="GO:0022857">
    <property type="term" value="F:transmembrane transporter activity"/>
    <property type="evidence" value="ECO:0007669"/>
    <property type="project" value="InterPro"/>
</dbReference>
<dbReference type="GO" id="GO:0016020">
    <property type="term" value="C:membrane"/>
    <property type="evidence" value="ECO:0007669"/>
    <property type="project" value="UniProtKB-SubCell"/>
</dbReference>
<feature type="transmembrane region" description="Helical" evidence="7">
    <location>
        <begin position="232"/>
        <end position="254"/>
    </location>
</feature>
<comment type="subcellular location">
    <subcellularLocation>
        <location evidence="1">Membrane</location>
        <topology evidence="1">Multi-pass membrane protein</topology>
    </subcellularLocation>
</comment>
<dbReference type="InterPro" id="IPR020846">
    <property type="entry name" value="MFS_dom"/>
</dbReference>
<keyword evidence="2" id="KW-0813">Transport</keyword>
<feature type="transmembrane region" description="Helical" evidence="7">
    <location>
        <begin position="67"/>
        <end position="85"/>
    </location>
</feature>
<dbReference type="Proteomes" id="UP000045706">
    <property type="component" value="Unassembled WGS sequence"/>
</dbReference>
<protein>
    <recommendedName>
        <fullName evidence="8">Major facilitator superfamily (MFS) profile domain-containing protein</fullName>
    </recommendedName>
</protein>
<feature type="transmembrane region" description="Helical" evidence="7">
    <location>
        <begin position="367"/>
        <end position="388"/>
    </location>
</feature>
<organism evidence="9 10">
    <name type="scientific">Verticillium longisporum</name>
    <name type="common">Verticillium dahliae var. longisporum</name>
    <dbReference type="NCBI Taxonomy" id="100787"/>
    <lineage>
        <taxon>Eukaryota</taxon>
        <taxon>Fungi</taxon>
        <taxon>Dikarya</taxon>
        <taxon>Ascomycota</taxon>
        <taxon>Pezizomycotina</taxon>
        <taxon>Sordariomycetes</taxon>
        <taxon>Hypocreomycetidae</taxon>
        <taxon>Glomerellales</taxon>
        <taxon>Plectosphaerellaceae</taxon>
        <taxon>Verticillium</taxon>
    </lineage>
</organism>
<feature type="transmembrane region" description="Helical" evidence="7">
    <location>
        <begin position="105"/>
        <end position="125"/>
    </location>
</feature>
<dbReference type="InterPro" id="IPR036259">
    <property type="entry name" value="MFS_trans_sf"/>
</dbReference>
<evidence type="ECO:0000313" key="10">
    <source>
        <dbReference type="Proteomes" id="UP000045706"/>
    </source>
</evidence>
<dbReference type="Gene3D" id="1.20.1250.20">
    <property type="entry name" value="MFS general substrate transporter like domains"/>
    <property type="match status" value="2"/>
</dbReference>